<comment type="caution">
    <text evidence="2">The sequence shown here is derived from an EMBL/GenBank/DDBJ whole genome shotgun (WGS) entry which is preliminary data.</text>
</comment>
<dbReference type="Gene3D" id="2.30.29.80">
    <property type="match status" value="1"/>
</dbReference>
<dbReference type="Proteomes" id="UP001597075">
    <property type="component" value="Unassembled WGS sequence"/>
</dbReference>
<dbReference type="RefSeq" id="WP_256405289.1">
    <property type="nucleotide sequence ID" value="NZ_CP187151.1"/>
</dbReference>
<dbReference type="EMBL" id="JBHUDL010000010">
    <property type="protein sequence ID" value="MFD1635062.1"/>
    <property type="molecule type" value="Genomic_DNA"/>
</dbReference>
<name>A0ABD6D0Q0_9EURY</name>
<accession>A0ABD6D0Q0</accession>
<dbReference type="SUPFAM" id="SSF160113">
    <property type="entry name" value="YegP-like"/>
    <property type="match status" value="1"/>
</dbReference>
<gene>
    <name evidence="2" type="ORF">ACFSBJ_15125</name>
</gene>
<keyword evidence="3" id="KW-1185">Reference proteome</keyword>
<dbReference type="InterPro" id="IPR036913">
    <property type="entry name" value="YegP-like_sf"/>
</dbReference>
<sequence>MTGPTFRIVETDAGAFRWTLHDDGTVLATSGDAYPTRQVAARRIQRLKCVVPEAGVATAESP</sequence>
<evidence type="ECO:0000259" key="1">
    <source>
        <dbReference type="Pfam" id="PF07411"/>
    </source>
</evidence>
<evidence type="ECO:0000313" key="2">
    <source>
        <dbReference type="EMBL" id="MFD1635062.1"/>
    </source>
</evidence>
<dbReference type="AlphaFoldDB" id="A0ABD6D0Q0"/>
<dbReference type="InterPro" id="IPR010879">
    <property type="entry name" value="DUF1508"/>
</dbReference>
<feature type="domain" description="DUF1508" evidence="1">
    <location>
        <begin position="13"/>
        <end position="56"/>
    </location>
</feature>
<protein>
    <submittedName>
        <fullName evidence="2">DUF1508 domain-containing protein</fullName>
    </submittedName>
</protein>
<proteinExistence type="predicted"/>
<reference evidence="2 3" key="1">
    <citation type="journal article" date="2019" name="Int. J. Syst. Evol. Microbiol.">
        <title>The Global Catalogue of Microorganisms (GCM) 10K type strain sequencing project: providing services to taxonomists for standard genome sequencing and annotation.</title>
        <authorList>
            <consortium name="The Broad Institute Genomics Platform"/>
            <consortium name="The Broad Institute Genome Sequencing Center for Infectious Disease"/>
            <person name="Wu L."/>
            <person name="Ma J."/>
        </authorList>
    </citation>
    <scope>NUCLEOTIDE SEQUENCE [LARGE SCALE GENOMIC DNA]</scope>
    <source>
        <strain evidence="2 3">CGMCC 1.10594</strain>
    </source>
</reference>
<evidence type="ECO:0000313" key="3">
    <source>
        <dbReference type="Proteomes" id="UP001597075"/>
    </source>
</evidence>
<dbReference type="Pfam" id="PF07411">
    <property type="entry name" value="DUF1508"/>
    <property type="match status" value="1"/>
</dbReference>
<organism evidence="2 3">
    <name type="scientific">Haloplanus ruber</name>
    <dbReference type="NCBI Taxonomy" id="869892"/>
    <lineage>
        <taxon>Archaea</taxon>
        <taxon>Methanobacteriati</taxon>
        <taxon>Methanobacteriota</taxon>
        <taxon>Stenosarchaea group</taxon>
        <taxon>Halobacteria</taxon>
        <taxon>Halobacteriales</taxon>
        <taxon>Haloferacaceae</taxon>
        <taxon>Haloplanus</taxon>
    </lineage>
</organism>